<evidence type="ECO:0000313" key="1">
    <source>
        <dbReference type="EMBL" id="EJL69824.1"/>
    </source>
</evidence>
<gene>
    <name evidence="1" type="ORF">PMI13_03116</name>
</gene>
<keyword evidence="2" id="KW-1185">Reference proteome</keyword>
<sequence length="41" mass="4859">MGLILFIEWIFIQSFIKSSLRDSQIKISMKDDDILIFNLPE</sequence>
<organism evidence="1 2">
    <name type="scientific">Chryseobacterium populi</name>
    <dbReference type="NCBI Taxonomy" id="1144316"/>
    <lineage>
        <taxon>Bacteria</taxon>
        <taxon>Pseudomonadati</taxon>
        <taxon>Bacteroidota</taxon>
        <taxon>Flavobacteriia</taxon>
        <taxon>Flavobacteriales</taxon>
        <taxon>Weeksellaceae</taxon>
        <taxon>Chryseobacterium group</taxon>
        <taxon>Chryseobacterium</taxon>
    </lineage>
</organism>
<proteinExistence type="predicted"/>
<dbReference type="EMBL" id="AKJY01000065">
    <property type="protein sequence ID" value="EJL69824.1"/>
    <property type="molecule type" value="Genomic_DNA"/>
</dbReference>
<evidence type="ECO:0000313" key="2">
    <source>
        <dbReference type="Proteomes" id="UP000007509"/>
    </source>
</evidence>
<comment type="caution">
    <text evidence="1">The sequence shown here is derived from an EMBL/GenBank/DDBJ whole genome shotgun (WGS) entry which is preliminary data.</text>
</comment>
<name>J3CE43_9FLAO</name>
<reference evidence="1 2" key="1">
    <citation type="journal article" date="2012" name="J. Bacteriol.">
        <title>Twenty-one genome sequences from Pseudomonas species and 19 genome sequences from diverse bacteria isolated from the rhizosphere and endosphere of Populus deltoides.</title>
        <authorList>
            <person name="Brown S.D."/>
            <person name="Utturkar S.M."/>
            <person name="Klingeman D.M."/>
            <person name="Johnson C.M."/>
            <person name="Martin S.L."/>
            <person name="Land M.L."/>
            <person name="Lu T.Y."/>
            <person name="Schadt C.W."/>
            <person name="Doktycz M.J."/>
            <person name="Pelletier D.A."/>
        </authorList>
    </citation>
    <scope>NUCLEOTIDE SEQUENCE [LARGE SCALE GENOMIC DNA]</scope>
    <source>
        <strain evidence="1 2">CF314</strain>
    </source>
</reference>
<dbReference type="AlphaFoldDB" id="J3CE43"/>
<protein>
    <submittedName>
        <fullName evidence="1">Uncharacterized protein</fullName>
    </submittedName>
</protein>
<accession>J3CE43</accession>
<dbReference type="Proteomes" id="UP000007509">
    <property type="component" value="Unassembled WGS sequence"/>
</dbReference>